<sequence length="486" mass="54462">MGSLVRFPAEMSQGPRDNLLEPLIRAELLTQKLQLCLYISTTSNATSVFLVDADGFPGSDNLSTALAEHCHMGLDKLVETHGAFYSIYMKTKSMIQDTGTLNALQSTFGVPGEKASFDRHLRKLTNATEVCRKQCDELDKSLQAWRASVDEFSRRISKTKDIMNQEENATNKKIGTLKTEIDDQIYNQDRAQANEDAARARREDLSRQKSKLANQIGTIIQSAGSANIGGKMLMAGGQMAATWILNLWASNDLQSAQSNMQDQLERGQEYRRRKEEAEVDIQKLSTQANELKQCIEVLQPVQLLLHGIIDCLRNAAIHHNEMLAKMQSFLESCSESKEIATGIPEGLSFGDTLDFLNEIQLMRQGALEIGHWSLIYSKVIQQTMMKGFQQDETGFSHEDILFTIQKSRQQAIESGSAKLIAGQLKQQHEAEVEAIKKDHDEVVGKLKRKNEKEIKKMARSGKMRRLRPFSKASGSSFSLASESSRR</sequence>
<dbReference type="AlphaFoldDB" id="A0A420P5E6"/>
<dbReference type="VEuPathDB" id="FungiDB:FOZG_05805"/>
<dbReference type="VEuPathDB" id="FungiDB:FOIG_02759"/>
<evidence type="ECO:0000256" key="1">
    <source>
        <dbReference type="SAM" id="Coils"/>
    </source>
</evidence>
<dbReference type="EMBL" id="MRCX01000002">
    <property type="protein sequence ID" value="RKK87751.1"/>
    <property type="molecule type" value="Genomic_DNA"/>
</dbReference>
<reference evidence="3 4" key="1">
    <citation type="journal article" date="2018" name="Sci. Rep.">
        <title>Characterisation of pathogen-specific regions and novel effector candidates in Fusarium oxysporum f. sp. cepae.</title>
        <authorList>
            <person name="Armitage A.D."/>
            <person name="Taylor A."/>
            <person name="Sobczyk M.K."/>
            <person name="Baxter L."/>
            <person name="Greenfield B.P."/>
            <person name="Bates H.J."/>
            <person name="Wilson F."/>
            <person name="Jackson A.C."/>
            <person name="Ott S."/>
            <person name="Harrison R.J."/>
            <person name="Clarkson J.P."/>
        </authorList>
    </citation>
    <scope>NUCLEOTIDE SEQUENCE [LARGE SCALE GENOMIC DNA]</scope>
    <source>
        <strain evidence="3 4">Fo_A13</strain>
    </source>
</reference>
<feature type="compositionally biased region" description="Basic residues" evidence="2">
    <location>
        <begin position="457"/>
        <end position="468"/>
    </location>
</feature>
<dbReference type="Proteomes" id="UP000285084">
    <property type="component" value="Unassembled WGS sequence"/>
</dbReference>
<comment type="caution">
    <text evidence="3">The sequence shown here is derived from an EMBL/GenBank/DDBJ whole genome shotgun (WGS) entry which is preliminary data.</text>
</comment>
<dbReference type="Gene3D" id="1.20.1170.10">
    <property type="match status" value="1"/>
</dbReference>
<dbReference type="VEuPathDB" id="FungiDB:FOXG_01513"/>
<accession>A0A420P5E6</accession>
<evidence type="ECO:0000313" key="4">
    <source>
        <dbReference type="Proteomes" id="UP000285084"/>
    </source>
</evidence>
<gene>
    <name evidence="3" type="ORF">BFJ69_g503</name>
</gene>
<keyword evidence="1" id="KW-0175">Coiled coil</keyword>
<feature type="region of interest" description="Disordered" evidence="2">
    <location>
        <begin position="452"/>
        <end position="486"/>
    </location>
</feature>
<name>A0A420P5E6_FUSOX</name>
<feature type="coiled-coil region" evidence="1">
    <location>
        <begin position="253"/>
        <end position="294"/>
    </location>
</feature>
<evidence type="ECO:0000313" key="3">
    <source>
        <dbReference type="EMBL" id="RKK87751.1"/>
    </source>
</evidence>
<dbReference type="VEuPathDB" id="FungiDB:FOMG_05649"/>
<organism evidence="3 4">
    <name type="scientific">Fusarium oxysporum</name>
    <name type="common">Fusarium vascular wilt</name>
    <dbReference type="NCBI Taxonomy" id="5507"/>
    <lineage>
        <taxon>Eukaryota</taxon>
        <taxon>Fungi</taxon>
        <taxon>Dikarya</taxon>
        <taxon>Ascomycota</taxon>
        <taxon>Pezizomycotina</taxon>
        <taxon>Sordariomycetes</taxon>
        <taxon>Hypocreomycetidae</taxon>
        <taxon>Hypocreales</taxon>
        <taxon>Nectriaceae</taxon>
        <taxon>Fusarium</taxon>
        <taxon>Fusarium oxysporum species complex</taxon>
    </lineage>
</organism>
<dbReference type="VEuPathDB" id="FungiDB:HZS61_009441"/>
<evidence type="ECO:0000256" key="2">
    <source>
        <dbReference type="SAM" id="MobiDB-lite"/>
    </source>
</evidence>
<protein>
    <submittedName>
        <fullName evidence="3">Uncharacterized protein</fullName>
    </submittedName>
</protein>
<proteinExistence type="predicted"/>
<feature type="compositionally biased region" description="Low complexity" evidence="2">
    <location>
        <begin position="470"/>
        <end position="486"/>
    </location>
</feature>
<feature type="coiled-coil region" evidence="1">
    <location>
        <begin position="188"/>
        <end position="215"/>
    </location>
</feature>